<organism evidence="1 2">
    <name type="scientific">Araneus ventricosus</name>
    <name type="common">Orbweaver spider</name>
    <name type="synonym">Epeira ventricosa</name>
    <dbReference type="NCBI Taxonomy" id="182803"/>
    <lineage>
        <taxon>Eukaryota</taxon>
        <taxon>Metazoa</taxon>
        <taxon>Ecdysozoa</taxon>
        <taxon>Arthropoda</taxon>
        <taxon>Chelicerata</taxon>
        <taxon>Arachnida</taxon>
        <taxon>Araneae</taxon>
        <taxon>Araneomorphae</taxon>
        <taxon>Entelegynae</taxon>
        <taxon>Araneoidea</taxon>
        <taxon>Araneidae</taxon>
        <taxon>Araneus</taxon>
    </lineage>
</organism>
<accession>A0A4Y2JRG6</accession>
<sequence>MSRRSFLPRGVGCRVTPGPSPARLSAVGLSGDGNCIPAGNSSSASSALRKDGMEKFPPGQRVKIENFICTRVVGNSEERSICSTFEEL</sequence>
<proteinExistence type="predicted"/>
<comment type="caution">
    <text evidence="1">The sequence shown here is derived from an EMBL/GenBank/DDBJ whole genome shotgun (WGS) entry which is preliminary data.</text>
</comment>
<reference evidence="1 2" key="1">
    <citation type="journal article" date="2019" name="Sci. Rep.">
        <title>Orb-weaving spider Araneus ventricosus genome elucidates the spidroin gene catalogue.</title>
        <authorList>
            <person name="Kono N."/>
            <person name="Nakamura H."/>
            <person name="Ohtoshi R."/>
            <person name="Moran D.A.P."/>
            <person name="Shinohara A."/>
            <person name="Yoshida Y."/>
            <person name="Fujiwara M."/>
            <person name="Mori M."/>
            <person name="Tomita M."/>
            <person name="Arakawa K."/>
        </authorList>
    </citation>
    <scope>NUCLEOTIDE SEQUENCE [LARGE SCALE GENOMIC DNA]</scope>
</reference>
<name>A0A4Y2JRG6_ARAVE</name>
<dbReference type="AlphaFoldDB" id="A0A4Y2JRG6"/>
<evidence type="ECO:0000313" key="2">
    <source>
        <dbReference type="Proteomes" id="UP000499080"/>
    </source>
</evidence>
<dbReference type="EMBL" id="BGPR01003760">
    <property type="protein sequence ID" value="GBM92078.1"/>
    <property type="molecule type" value="Genomic_DNA"/>
</dbReference>
<dbReference type="Proteomes" id="UP000499080">
    <property type="component" value="Unassembled WGS sequence"/>
</dbReference>
<gene>
    <name evidence="1" type="ORF">AVEN_16587_1</name>
</gene>
<evidence type="ECO:0000313" key="1">
    <source>
        <dbReference type="EMBL" id="GBM92078.1"/>
    </source>
</evidence>
<protein>
    <submittedName>
        <fullName evidence="1">Uncharacterized protein</fullName>
    </submittedName>
</protein>
<keyword evidence="2" id="KW-1185">Reference proteome</keyword>